<dbReference type="Proteomes" id="UP000294616">
    <property type="component" value="Unassembled WGS sequence"/>
</dbReference>
<dbReference type="AlphaFoldDB" id="A0A4R1LNR8"/>
<evidence type="ECO:0000256" key="13">
    <source>
        <dbReference type="PROSITE-ProRule" id="PRU00110"/>
    </source>
</evidence>
<dbReference type="Pfam" id="PF00072">
    <property type="entry name" value="Response_reg"/>
    <property type="match status" value="1"/>
</dbReference>
<dbReference type="EC" id="2.7.13.3" evidence="3"/>
<keyword evidence="10" id="KW-0547">Nucleotide-binding</keyword>
<dbReference type="PROSITE" id="PS50110">
    <property type="entry name" value="RESPONSE_REGULATORY"/>
    <property type="match status" value="1"/>
</dbReference>
<dbReference type="EMBL" id="SMGO01000003">
    <property type="protein sequence ID" value="TCK80698.1"/>
    <property type="molecule type" value="Genomic_DNA"/>
</dbReference>
<dbReference type="Gene3D" id="1.10.287.130">
    <property type="match status" value="1"/>
</dbReference>
<dbReference type="PROSITE" id="PS50109">
    <property type="entry name" value="HIS_KIN"/>
    <property type="match status" value="1"/>
</dbReference>
<dbReference type="InterPro" id="IPR005467">
    <property type="entry name" value="His_kinase_dom"/>
</dbReference>
<dbReference type="InterPro" id="IPR036641">
    <property type="entry name" value="HPT_dom_sf"/>
</dbReference>
<proteinExistence type="predicted"/>
<dbReference type="FunFam" id="3.30.565.10:FF:000010">
    <property type="entry name" value="Sensor histidine kinase RcsC"/>
    <property type="match status" value="1"/>
</dbReference>
<accession>A0A4R1LNR8</accession>
<dbReference type="PROSITE" id="PS50894">
    <property type="entry name" value="HPT"/>
    <property type="match status" value="1"/>
</dbReference>
<evidence type="ECO:0000259" key="17">
    <source>
        <dbReference type="PROSITE" id="PS50110"/>
    </source>
</evidence>
<dbReference type="SMART" id="SM00387">
    <property type="entry name" value="HATPase_c"/>
    <property type="match status" value="1"/>
</dbReference>
<keyword evidence="8 15" id="KW-0812">Transmembrane</keyword>
<dbReference type="OrthoDB" id="9797097at2"/>
<gene>
    <name evidence="19" type="ORF">C8N28_2444</name>
</gene>
<dbReference type="GO" id="GO:0005886">
    <property type="term" value="C:plasma membrane"/>
    <property type="evidence" value="ECO:0007669"/>
    <property type="project" value="UniProtKB-SubCell"/>
</dbReference>
<feature type="domain" description="Histidine kinase" evidence="16">
    <location>
        <begin position="355"/>
        <end position="572"/>
    </location>
</feature>
<keyword evidence="4" id="KW-1003">Cell membrane</keyword>
<dbReference type="Gene3D" id="3.40.50.2300">
    <property type="match status" value="1"/>
</dbReference>
<dbReference type="CDD" id="cd16922">
    <property type="entry name" value="HATPase_EvgS-ArcB-TorS-like"/>
    <property type="match status" value="1"/>
</dbReference>
<dbReference type="PRINTS" id="PR00344">
    <property type="entry name" value="BCTRLSENSOR"/>
</dbReference>
<dbReference type="InterPro" id="IPR036890">
    <property type="entry name" value="HATPase_C_sf"/>
</dbReference>
<keyword evidence="10" id="KW-0067">ATP-binding</keyword>
<feature type="domain" description="Response regulatory" evidence="17">
    <location>
        <begin position="595"/>
        <end position="710"/>
    </location>
</feature>
<comment type="catalytic activity">
    <reaction evidence="1">
        <text>ATP + protein L-histidine = ADP + protein N-phospho-L-histidine.</text>
        <dbReference type="EC" id="2.7.13.3"/>
    </reaction>
</comment>
<keyword evidence="9 19" id="KW-0418">Kinase</keyword>
<feature type="modified residue" description="4-aspartylphosphate" evidence="14">
    <location>
        <position position="644"/>
    </location>
</feature>
<evidence type="ECO:0000256" key="9">
    <source>
        <dbReference type="ARBA" id="ARBA00022777"/>
    </source>
</evidence>
<dbReference type="SUPFAM" id="SSF55874">
    <property type="entry name" value="ATPase domain of HSP90 chaperone/DNA topoisomerase II/histidine kinase"/>
    <property type="match status" value="1"/>
</dbReference>
<evidence type="ECO:0000313" key="20">
    <source>
        <dbReference type="Proteomes" id="UP000294616"/>
    </source>
</evidence>
<protein>
    <recommendedName>
        <fullName evidence="3">histidine kinase</fullName>
        <ecNumber evidence="3">2.7.13.3</ecNumber>
    </recommendedName>
</protein>
<dbReference type="InterPro" id="IPR001789">
    <property type="entry name" value="Sig_transdc_resp-reg_receiver"/>
</dbReference>
<dbReference type="InterPro" id="IPR003594">
    <property type="entry name" value="HATPase_dom"/>
</dbReference>
<evidence type="ECO:0000259" key="16">
    <source>
        <dbReference type="PROSITE" id="PS50109"/>
    </source>
</evidence>
<evidence type="ECO:0000256" key="3">
    <source>
        <dbReference type="ARBA" id="ARBA00012438"/>
    </source>
</evidence>
<dbReference type="GO" id="GO:0009927">
    <property type="term" value="F:histidine phosphotransfer kinase activity"/>
    <property type="evidence" value="ECO:0007669"/>
    <property type="project" value="TreeGrafter"/>
</dbReference>
<dbReference type="CDD" id="cd17546">
    <property type="entry name" value="REC_hyHK_CKI1_RcsC-like"/>
    <property type="match status" value="1"/>
</dbReference>
<evidence type="ECO:0000256" key="14">
    <source>
        <dbReference type="PROSITE-ProRule" id="PRU00169"/>
    </source>
</evidence>
<evidence type="ECO:0000256" key="10">
    <source>
        <dbReference type="ARBA" id="ARBA00022840"/>
    </source>
</evidence>
<dbReference type="InterPro" id="IPR008207">
    <property type="entry name" value="Sig_transdc_His_kin_Hpt_dom"/>
</dbReference>
<dbReference type="CDD" id="cd00082">
    <property type="entry name" value="HisKA"/>
    <property type="match status" value="1"/>
</dbReference>
<keyword evidence="12 15" id="KW-0472">Membrane</keyword>
<evidence type="ECO:0000256" key="7">
    <source>
        <dbReference type="ARBA" id="ARBA00022679"/>
    </source>
</evidence>
<dbReference type="SMART" id="SM00388">
    <property type="entry name" value="HisKA"/>
    <property type="match status" value="1"/>
</dbReference>
<dbReference type="Pfam" id="PF02518">
    <property type="entry name" value="HATPase_c"/>
    <property type="match status" value="1"/>
</dbReference>
<keyword evidence="5" id="KW-0997">Cell inner membrane</keyword>
<dbReference type="Gene3D" id="1.20.120.160">
    <property type="entry name" value="HPT domain"/>
    <property type="match status" value="1"/>
</dbReference>
<evidence type="ECO:0000259" key="18">
    <source>
        <dbReference type="PROSITE" id="PS50894"/>
    </source>
</evidence>
<dbReference type="SMART" id="SM00448">
    <property type="entry name" value="REC"/>
    <property type="match status" value="1"/>
</dbReference>
<feature type="transmembrane region" description="Helical" evidence="15">
    <location>
        <begin position="303"/>
        <end position="322"/>
    </location>
</feature>
<feature type="modified residue" description="Phosphohistidine" evidence="13">
    <location>
        <position position="767"/>
    </location>
</feature>
<evidence type="ECO:0000256" key="12">
    <source>
        <dbReference type="ARBA" id="ARBA00023136"/>
    </source>
</evidence>
<comment type="caution">
    <text evidence="19">The sequence shown here is derived from an EMBL/GenBank/DDBJ whole genome shotgun (WGS) entry which is preliminary data.</text>
</comment>
<evidence type="ECO:0000256" key="1">
    <source>
        <dbReference type="ARBA" id="ARBA00000085"/>
    </source>
</evidence>
<evidence type="ECO:0000256" key="5">
    <source>
        <dbReference type="ARBA" id="ARBA00022519"/>
    </source>
</evidence>
<organism evidence="19 20">
    <name type="scientific">Albibacterium bauzanense</name>
    <dbReference type="NCBI Taxonomy" id="653929"/>
    <lineage>
        <taxon>Bacteria</taxon>
        <taxon>Pseudomonadati</taxon>
        <taxon>Bacteroidota</taxon>
        <taxon>Sphingobacteriia</taxon>
        <taxon>Sphingobacteriales</taxon>
        <taxon>Sphingobacteriaceae</taxon>
        <taxon>Albibacterium</taxon>
    </lineage>
</organism>
<evidence type="ECO:0000313" key="19">
    <source>
        <dbReference type="EMBL" id="TCK80698.1"/>
    </source>
</evidence>
<dbReference type="InterPro" id="IPR003661">
    <property type="entry name" value="HisK_dim/P_dom"/>
</dbReference>
<keyword evidence="7" id="KW-0808">Transferase</keyword>
<evidence type="ECO:0000256" key="2">
    <source>
        <dbReference type="ARBA" id="ARBA00004429"/>
    </source>
</evidence>
<evidence type="ECO:0000256" key="11">
    <source>
        <dbReference type="ARBA" id="ARBA00022989"/>
    </source>
</evidence>
<evidence type="ECO:0000256" key="8">
    <source>
        <dbReference type="ARBA" id="ARBA00022692"/>
    </source>
</evidence>
<feature type="transmembrane region" description="Helical" evidence="15">
    <location>
        <begin position="13"/>
        <end position="35"/>
    </location>
</feature>
<dbReference type="RefSeq" id="WP_132225271.1">
    <property type="nucleotide sequence ID" value="NZ_SMGO01000003.1"/>
</dbReference>
<dbReference type="InterPro" id="IPR036097">
    <property type="entry name" value="HisK_dim/P_sf"/>
</dbReference>
<sequence length="823" mass="93482">MDNNTKNQSGSNVYQKVVFVIISCGIALGLAYFISKVAFDEMLNKVNIISTPNEKLRLVSRISRDILQIDQVQRAQVLNHKDYSGFANESNFILQSLDTLKGLYSINSLQSKRIDSIRVLLNERDKLFNSYIQVRRNLVDNQAFSNQIKNISSLIQEVPKSDSKIITTEKKVTTKTIDPSTQVDDRGFFAKLFGVKNKPESNAQADVPQTVHEELNVKIDTIENVRDENTEAKIDQAIQALEAKQRQKSATFINHETELTLAGNILVSDMFNILHEVEQEAMHQMEFENLEARTVVNQSVRRISFILLSFFLISAVLIYFILTDLRKGTNYRLALENAKNAAEYHGAAKQRFLSNMSHELRTPLQSIIGYAEQLKYANKDAEKINVIYQSSQHLLQIVNEVLDYNRINSGKFNFQKEVLNLQDLAEEVATAMRPQAKQKNIELNLSTRIAGDGLVLGDAFRLKQILFNLVGNAIKFTDHGEVLLQVTSTDYGTNTDINYRIQDTGPGIPAEDIDKIFDEFEQSTNSDSGIHFGNGLGLSIVKTLVKAMNGQIDVKSILEKGSVFTVTFSLPTASLDQIALPALPTLKPASSFKNTVWLIDDDNFILDLCHSILSKYGIDHRYFQSPKDALDHSFDENLSHIFTDMRMPEINGKDLYKKLREKYDGSVKIIAFTAQALPEERKDILSFGFDGLLLKPFKEADLLEALGIFVNRNDFVIDEDQLVKDNLEELDKEWIIKLFTNDTEKDLKELHDSFHSKNHDKTELLIHRMAGRTAQLGGDHIAFKLRKMEIDLRNGESITLHQIKEIDNLLQQFILDIHKKEMS</sequence>
<evidence type="ECO:0000256" key="4">
    <source>
        <dbReference type="ARBA" id="ARBA00022475"/>
    </source>
</evidence>
<evidence type="ECO:0000256" key="15">
    <source>
        <dbReference type="SAM" id="Phobius"/>
    </source>
</evidence>
<keyword evidence="11 15" id="KW-1133">Transmembrane helix</keyword>
<dbReference type="PANTHER" id="PTHR43047">
    <property type="entry name" value="TWO-COMPONENT HISTIDINE PROTEIN KINASE"/>
    <property type="match status" value="1"/>
</dbReference>
<dbReference type="SUPFAM" id="SSF47384">
    <property type="entry name" value="Homodimeric domain of signal transducing histidine kinase"/>
    <property type="match status" value="1"/>
</dbReference>
<reference evidence="19 20" key="1">
    <citation type="submission" date="2019-03" db="EMBL/GenBank/DDBJ databases">
        <title>Genomic Encyclopedia of Archaeal and Bacterial Type Strains, Phase II (KMG-II): from individual species to whole genera.</title>
        <authorList>
            <person name="Goeker M."/>
        </authorList>
    </citation>
    <scope>NUCLEOTIDE SEQUENCE [LARGE SCALE GENOMIC DNA]</scope>
    <source>
        <strain evidence="19 20">DSM 22554</strain>
    </source>
</reference>
<dbReference type="GO" id="GO:0000155">
    <property type="term" value="F:phosphorelay sensor kinase activity"/>
    <property type="evidence" value="ECO:0007669"/>
    <property type="project" value="InterPro"/>
</dbReference>
<dbReference type="PANTHER" id="PTHR43047:SF72">
    <property type="entry name" value="OSMOSENSING HISTIDINE PROTEIN KINASE SLN1"/>
    <property type="match status" value="1"/>
</dbReference>
<dbReference type="SUPFAM" id="SSF47226">
    <property type="entry name" value="Histidine-containing phosphotransfer domain, HPT domain"/>
    <property type="match status" value="1"/>
</dbReference>
<dbReference type="Pfam" id="PF00512">
    <property type="entry name" value="HisKA"/>
    <property type="match status" value="1"/>
</dbReference>
<name>A0A4R1LNR8_9SPHI</name>
<feature type="domain" description="HPt" evidence="18">
    <location>
        <begin position="728"/>
        <end position="823"/>
    </location>
</feature>
<comment type="subcellular location">
    <subcellularLocation>
        <location evidence="2">Cell inner membrane</location>
        <topology evidence="2">Multi-pass membrane protein</topology>
    </subcellularLocation>
</comment>
<evidence type="ECO:0000256" key="6">
    <source>
        <dbReference type="ARBA" id="ARBA00022553"/>
    </source>
</evidence>
<keyword evidence="20" id="KW-1185">Reference proteome</keyword>
<dbReference type="SUPFAM" id="SSF52172">
    <property type="entry name" value="CheY-like"/>
    <property type="match status" value="1"/>
</dbReference>
<dbReference type="InterPro" id="IPR011006">
    <property type="entry name" value="CheY-like_superfamily"/>
</dbReference>
<dbReference type="InterPro" id="IPR004358">
    <property type="entry name" value="Sig_transdc_His_kin-like_C"/>
</dbReference>
<keyword evidence="6 14" id="KW-0597">Phosphoprotein</keyword>
<dbReference type="Gene3D" id="3.30.565.10">
    <property type="entry name" value="Histidine kinase-like ATPase, C-terminal domain"/>
    <property type="match status" value="1"/>
</dbReference>